<evidence type="ECO:0000313" key="3">
    <source>
        <dbReference type="EMBL" id="KJL22206.1"/>
    </source>
</evidence>
<evidence type="ECO:0008006" key="5">
    <source>
        <dbReference type="Google" id="ProtNLM"/>
    </source>
</evidence>
<keyword evidence="2" id="KW-0812">Transmembrane</keyword>
<feature type="transmembrane region" description="Helical" evidence="2">
    <location>
        <begin position="97"/>
        <end position="124"/>
    </location>
</feature>
<keyword evidence="2" id="KW-1133">Transmembrane helix</keyword>
<protein>
    <recommendedName>
        <fullName evidence="5">IgA FC receptor</fullName>
    </recommendedName>
</protein>
<evidence type="ECO:0000256" key="1">
    <source>
        <dbReference type="SAM" id="MobiDB-lite"/>
    </source>
</evidence>
<dbReference type="RefSeq" id="WP_045263947.1">
    <property type="nucleotide sequence ID" value="NZ_JYIV01000026.1"/>
</dbReference>
<feature type="transmembrane region" description="Helical" evidence="2">
    <location>
        <begin position="131"/>
        <end position="157"/>
    </location>
</feature>
<dbReference type="PATRIC" id="fig|82380.10.peg.2097"/>
<gene>
    <name evidence="3" type="ORF">RN51_02086</name>
</gene>
<evidence type="ECO:0000313" key="4">
    <source>
        <dbReference type="Proteomes" id="UP000033725"/>
    </source>
</evidence>
<feature type="compositionally biased region" description="Low complexity" evidence="1">
    <location>
        <begin position="17"/>
        <end position="37"/>
    </location>
</feature>
<evidence type="ECO:0000256" key="2">
    <source>
        <dbReference type="SAM" id="Phobius"/>
    </source>
</evidence>
<reference evidence="3 4" key="1">
    <citation type="submission" date="2015-02" db="EMBL/GenBank/DDBJ databases">
        <title>Draft genome sequences of ten Microbacterium spp. with emphasis on heavy metal contaminated environments.</title>
        <authorList>
            <person name="Corretto E."/>
        </authorList>
    </citation>
    <scope>NUCLEOTIDE SEQUENCE [LARGE SCALE GENOMIC DNA]</scope>
    <source>
        <strain evidence="3 4">BEL163</strain>
    </source>
</reference>
<keyword evidence="2" id="KW-0472">Membrane</keyword>
<feature type="compositionally biased region" description="Pro residues" evidence="1">
    <location>
        <begin position="7"/>
        <end position="16"/>
    </location>
</feature>
<comment type="caution">
    <text evidence="3">The sequence shown here is derived from an EMBL/GenBank/DDBJ whole genome shotgun (WGS) entry which is preliminary data.</text>
</comment>
<dbReference type="AlphaFoldDB" id="A0A0F0KSL3"/>
<proteinExistence type="predicted"/>
<dbReference type="SUPFAM" id="SSF103473">
    <property type="entry name" value="MFS general substrate transporter"/>
    <property type="match status" value="1"/>
</dbReference>
<dbReference type="InterPro" id="IPR036259">
    <property type="entry name" value="MFS_trans_sf"/>
</dbReference>
<feature type="transmembrane region" description="Helical" evidence="2">
    <location>
        <begin position="66"/>
        <end position="91"/>
    </location>
</feature>
<accession>A0A0F0KSL3</accession>
<dbReference type="EMBL" id="JYIV01000026">
    <property type="protein sequence ID" value="KJL22206.1"/>
    <property type="molecule type" value="Genomic_DNA"/>
</dbReference>
<sequence length="160" mass="16345">MSEPQQPSGPPAPHLPAAPQYPAAPHPGGQTAAAPGPTTPAYVAPTYPAPPYPPHPVDTGNPLGRVAFLIAVIAFAVNLVVSLTAPFAYFAADGYGWYSVISGLVAAVSLVGYVLAFILGLVAVRRPAPHLLAGIAIGIAGVGAIGMVTTWASSLFYRFF</sequence>
<dbReference type="Proteomes" id="UP000033725">
    <property type="component" value="Unassembled WGS sequence"/>
</dbReference>
<organism evidence="3 4">
    <name type="scientific">Microbacterium oxydans</name>
    <dbReference type="NCBI Taxonomy" id="82380"/>
    <lineage>
        <taxon>Bacteria</taxon>
        <taxon>Bacillati</taxon>
        <taxon>Actinomycetota</taxon>
        <taxon>Actinomycetes</taxon>
        <taxon>Micrococcales</taxon>
        <taxon>Microbacteriaceae</taxon>
        <taxon>Microbacterium</taxon>
    </lineage>
</organism>
<name>A0A0F0KSL3_9MICO</name>
<feature type="region of interest" description="Disordered" evidence="1">
    <location>
        <begin position="1"/>
        <end position="37"/>
    </location>
</feature>